<name>A0ABQ4EBR4_9ACTN</name>
<keyword evidence="1" id="KW-1133">Transmembrane helix</keyword>
<evidence type="ECO:0000256" key="1">
    <source>
        <dbReference type="SAM" id="Phobius"/>
    </source>
</evidence>
<dbReference type="EMBL" id="BONW01000042">
    <property type="protein sequence ID" value="GIG92172.1"/>
    <property type="molecule type" value="Genomic_DNA"/>
</dbReference>
<feature type="transmembrane region" description="Helical" evidence="1">
    <location>
        <begin position="25"/>
        <end position="51"/>
    </location>
</feature>
<comment type="caution">
    <text evidence="2">The sequence shown here is derived from an EMBL/GenBank/DDBJ whole genome shotgun (WGS) entry which is preliminary data.</text>
</comment>
<sequence>MWASNEVLARIGEQVQPQVSLSRKIALAATTAFVFTWVPAFLALAITTLAVPSATDEAGVGTTAFWALQLAVLIAITAVVSTWRRNAEPDAAGAETPGRPAPLRIAIHVLVTGTCAALVLAAQGLSTGQIASLTIVLVAVLHLLPVILARLLRRGRRRSPAPAADPGATDPVR</sequence>
<dbReference type="Proteomes" id="UP000646749">
    <property type="component" value="Unassembled WGS sequence"/>
</dbReference>
<keyword evidence="1" id="KW-0472">Membrane</keyword>
<evidence type="ECO:0000313" key="3">
    <source>
        <dbReference type="Proteomes" id="UP000646749"/>
    </source>
</evidence>
<evidence type="ECO:0000313" key="2">
    <source>
        <dbReference type="EMBL" id="GIG92172.1"/>
    </source>
</evidence>
<keyword evidence="3" id="KW-1185">Reference proteome</keyword>
<feature type="transmembrane region" description="Helical" evidence="1">
    <location>
        <begin position="63"/>
        <end position="83"/>
    </location>
</feature>
<protein>
    <submittedName>
        <fullName evidence="2">Uncharacterized protein</fullName>
    </submittedName>
</protein>
<organism evidence="2 3">
    <name type="scientific">Plantactinospora endophytica</name>
    <dbReference type="NCBI Taxonomy" id="673535"/>
    <lineage>
        <taxon>Bacteria</taxon>
        <taxon>Bacillati</taxon>
        <taxon>Actinomycetota</taxon>
        <taxon>Actinomycetes</taxon>
        <taxon>Micromonosporales</taxon>
        <taxon>Micromonosporaceae</taxon>
        <taxon>Plantactinospora</taxon>
    </lineage>
</organism>
<accession>A0ABQ4EBR4</accession>
<keyword evidence="1" id="KW-0812">Transmembrane</keyword>
<proteinExistence type="predicted"/>
<gene>
    <name evidence="2" type="ORF">Pen02_71080</name>
</gene>
<feature type="transmembrane region" description="Helical" evidence="1">
    <location>
        <begin position="130"/>
        <end position="152"/>
    </location>
</feature>
<reference evidence="2 3" key="1">
    <citation type="submission" date="2021-01" db="EMBL/GenBank/DDBJ databases">
        <title>Whole genome shotgun sequence of Plantactinospora endophytica NBRC 110450.</title>
        <authorList>
            <person name="Komaki H."/>
            <person name="Tamura T."/>
        </authorList>
    </citation>
    <scope>NUCLEOTIDE SEQUENCE [LARGE SCALE GENOMIC DNA]</scope>
    <source>
        <strain evidence="2 3">NBRC 110450</strain>
    </source>
</reference>
<feature type="transmembrane region" description="Helical" evidence="1">
    <location>
        <begin position="103"/>
        <end position="124"/>
    </location>
</feature>